<proteinExistence type="predicted"/>
<evidence type="ECO:0000313" key="1">
    <source>
        <dbReference type="EMBL" id="OCH94176.1"/>
    </source>
</evidence>
<gene>
    <name evidence="1" type="ORF">OBBRIDRAFT_179982</name>
</gene>
<keyword evidence="2" id="KW-1185">Reference proteome</keyword>
<organism evidence="1 2">
    <name type="scientific">Obba rivulosa</name>
    <dbReference type="NCBI Taxonomy" id="1052685"/>
    <lineage>
        <taxon>Eukaryota</taxon>
        <taxon>Fungi</taxon>
        <taxon>Dikarya</taxon>
        <taxon>Basidiomycota</taxon>
        <taxon>Agaricomycotina</taxon>
        <taxon>Agaricomycetes</taxon>
        <taxon>Polyporales</taxon>
        <taxon>Gelatoporiaceae</taxon>
        <taxon>Obba</taxon>
    </lineage>
</organism>
<reference evidence="1 2" key="1">
    <citation type="submission" date="2016-07" db="EMBL/GenBank/DDBJ databases">
        <title>Draft genome of the white-rot fungus Obba rivulosa 3A-2.</title>
        <authorList>
            <consortium name="DOE Joint Genome Institute"/>
            <person name="Miettinen O."/>
            <person name="Riley R."/>
            <person name="Acob R."/>
            <person name="Barry K."/>
            <person name="Cullen D."/>
            <person name="De Vries R."/>
            <person name="Hainaut M."/>
            <person name="Hatakka A."/>
            <person name="Henrissat B."/>
            <person name="Hilden K."/>
            <person name="Kuo R."/>
            <person name="Labutti K."/>
            <person name="Lipzen A."/>
            <person name="Makela M.R."/>
            <person name="Sandor L."/>
            <person name="Spatafora J.W."/>
            <person name="Grigoriev I.V."/>
            <person name="Hibbett D.S."/>
        </authorList>
    </citation>
    <scope>NUCLEOTIDE SEQUENCE [LARGE SCALE GENOMIC DNA]</scope>
    <source>
        <strain evidence="1 2">3A-2</strain>
    </source>
</reference>
<sequence length="192" mass="21990">MSKCCPFRPARATRIRIEPQTDRVQRHTPGSIPAKGCFSNSACIYRRTRLTRNGMCVSLCRGENCPCSVTCSDNSGRKERSAMRQKERTWLRASRTSASSLRKNIIAHRRTSLRPYLRRSLEYCRRCGRHGVRKAVNLSSTVMQRARTHRFAAPADKMNPHEVLTWPAPLSDARLTIGRCEQLILRIHQNQA</sequence>
<dbReference type="EMBL" id="KV722346">
    <property type="protein sequence ID" value="OCH94176.1"/>
    <property type="molecule type" value="Genomic_DNA"/>
</dbReference>
<dbReference type="AlphaFoldDB" id="A0A8E2J418"/>
<accession>A0A8E2J418</accession>
<protein>
    <submittedName>
        <fullName evidence="1">Uncharacterized protein</fullName>
    </submittedName>
</protein>
<evidence type="ECO:0000313" key="2">
    <source>
        <dbReference type="Proteomes" id="UP000250043"/>
    </source>
</evidence>
<dbReference type="Proteomes" id="UP000250043">
    <property type="component" value="Unassembled WGS sequence"/>
</dbReference>
<name>A0A8E2J418_9APHY</name>